<dbReference type="InterPro" id="IPR013783">
    <property type="entry name" value="Ig-like_fold"/>
</dbReference>
<protein>
    <recommendedName>
        <fullName evidence="2">DUF6729 domain-containing protein</fullName>
    </recommendedName>
</protein>
<organism evidence="3 4">
    <name type="scientific">Xenoophorus captivus</name>
    <dbReference type="NCBI Taxonomy" id="1517983"/>
    <lineage>
        <taxon>Eukaryota</taxon>
        <taxon>Metazoa</taxon>
        <taxon>Chordata</taxon>
        <taxon>Craniata</taxon>
        <taxon>Vertebrata</taxon>
        <taxon>Euteleostomi</taxon>
        <taxon>Actinopterygii</taxon>
        <taxon>Neopterygii</taxon>
        <taxon>Teleostei</taxon>
        <taxon>Neoteleostei</taxon>
        <taxon>Acanthomorphata</taxon>
        <taxon>Ovalentaria</taxon>
        <taxon>Atherinomorphae</taxon>
        <taxon>Cyprinodontiformes</taxon>
        <taxon>Goodeidae</taxon>
        <taxon>Xenoophorus</taxon>
    </lineage>
</organism>
<reference evidence="3 4" key="1">
    <citation type="submission" date="2021-06" db="EMBL/GenBank/DDBJ databases">
        <authorList>
            <person name="Palmer J.M."/>
        </authorList>
    </citation>
    <scope>NUCLEOTIDE SEQUENCE [LARGE SCALE GENOMIC DNA]</scope>
    <source>
        <strain evidence="3 4">XC_2019</strain>
        <tissue evidence="3">Muscle</tissue>
    </source>
</reference>
<dbReference type="EMBL" id="JAHRIN010017663">
    <property type="protein sequence ID" value="MEQ2197440.1"/>
    <property type="molecule type" value="Genomic_DNA"/>
</dbReference>
<sequence length="174" mass="19724">MIALLGTLLLAHCGYIIYIDKNKSGECKKRFDTQRSYFYQFSNNVISSDCATYYCAIATCRKILFGNATKGSSEKDDELMVEAASAVEQELSASAAVHCIPHAVFQVVLLESWKSSLPPEQQEWLSRALFIKDWTGRAVPSKELQLRYHPPGPRLIYSQPLSSPDAFFQRRFFL</sequence>
<keyword evidence="1" id="KW-0732">Signal</keyword>
<evidence type="ECO:0000313" key="4">
    <source>
        <dbReference type="Proteomes" id="UP001434883"/>
    </source>
</evidence>
<proteinExistence type="predicted"/>
<dbReference type="Gene3D" id="2.60.40.10">
    <property type="entry name" value="Immunoglobulins"/>
    <property type="match status" value="1"/>
</dbReference>
<keyword evidence="4" id="KW-1185">Reference proteome</keyword>
<dbReference type="InterPro" id="IPR036179">
    <property type="entry name" value="Ig-like_dom_sf"/>
</dbReference>
<dbReference type="Pfam" id="PF20499">
    <property type="entry name" value="DUF6729"/>
    <property type="match status" value="1"/>
</dbReference>
<comment type="caution">
    <text evidence="3">The sequence shown here is derived from an EMBL/GenBank/DDBJ whole genome shotgun (WGS) entry which is preliminary data.</text>
</comment>
<feature type="domain" description="DUF6729" evidence="2">
    <location>
        <begin position="113"/>
        <end position="174"/>
    </location>
</feature>
<evidence type="ECO:0000256" key="1">
    <source>
        <dbReference type="SAM" id="SignalP"/>
    </source>
</evidence>
<accession>A0ABV0QNQ6</accession>
<dbReference type="InterPro" id="IPR046616">
    <property type="entry name" value="DUF6729"/>
</dbReference>
<feature type="chain" id="PRO_5045885517" description="DUF6729 domain-containing protein" evidence="1">
    <location>
        <begin position="17"/>
        <end position="174"/>
    </location>
</feature>
<evidence type="ECO:0000313" key="3">
    <source>
        <dbReference type="EMBL" id="MEQ2197440.1"/>
    </source>
</evidence>
<evidence type="ECO:0000259" key="2">
    <source>
        <dbReference type="Pfam" id="PF20499"/>
    </source>
</evidence>
<gene>
    <name evidence="3" type="ORF">XENOCAPTIV_029493</name>
</gene>
<feature type="signal peptide" evidence="1">
    <location>
        <begin position="1"/>
        <end position="16"/>
    </location>
</feature>
<dbReference type="Proteomes" id="UP001434883">
    <property type="component" value="Unassembled WGS sequence"/>
</dbReference>
<name>A0ABV0QNQ6_9TELE</name>
<dbReference type="SUPFAM" id="SSF48726">
    <property type="entry name" value="Immunoglobulin"/>
    <property type="match status" value="1"/>
</dbReference>